<reference evidence="3" key="1">
    <citation type="submission" date="2011-02" db="EMBL/GenBank/DDBJ databases">
        <title>The Genome Sequence of Capsaspora owczarzaki ATCC 30864.</title>
        <authorList>
            <person name="Russ C."/>
            <person name="Cuomo C."/>
            <person name="Burger G."/>
            <person name="Gray M.W."/>
            <person name="Holland P.W.H."/>
            <person name="King N."/>
            <person name="Lang F.B.F."/>
            <person name="Roger A.J."/>
            <person name="Ruiz-Trillo I."/>
            <person name="Young S.K."/>
            <person name="Zeng Q."/>
            <person name="Gargeya S."/>
            <person name="Alvarado L."/>
            <person name="Berlin A."/>
            <person name="Chapman S.B."/>
            <person name="Chen Z."/>
            <person name="Freedman E."/>
            <person name="Gellesch M."/>
            <person name="Goldberg J."/>
            <person name="Griggs A."/>
            <person name="Gujja S."/>
            <person name="Heilman E."/>
            <person name="Heiman D."/>
            <person name="Howarth C."/>
            <person name="Mehta T."/>
            <person name="Neiman D."/>
            <person name="Pearson M."/>
            <person name="Roberts A."/>
            <person name="Saif S."/>
            <person name="Shea T."/>
            <person name="Shenoy N."/>
            <person name="Sisk P."/>
            <person name="Stolte C."/>
            <person name="Sykes S."/>
            <person name="White J."/>
            <person name="Yandava C."/>
            <person name="Haas B."/>
            <person name="Nusbaum C."/>
            <person name="Birren B."/>
        </authorList>
    </citation>
    <scope>NUCLEOTIDE SEQUENCE</scope>
    <source>
        <strain evidence="3">ATCC 30864</strain>
    </source>
</reference>
<protein>
    <recommendedName>
        <fullName evidence="1">COMM domain-containing protein</fullName>
    </recommendedName>
</protein>
<dbReference type="PANTHER" id="PTHR16231:SF0">
    <property type="entry name" value="COMM DOMAIN-CONTAINING PROTEIN 8"/>
    <property type="match status" value="1"/>
</dbReference>
<dbReference type="Proteomes" id="UP000008743">
    <property type="component" value="Unassembled WGS sequence"/>
</dbReference>
<dbReference type="InParanoid" id="A0A0D2VL35"/>
<gene>
    <name evidence="2" type="ORF">CAOG_002053</name>
</gene>
<sequence length="185" mass="19479">MAGDGPLAFLATVPAERLDVVIHAAIDSINGDAPLASRFADIWPSQDKALHALAELTSVFRKAGASSQSKQEFAESLAAIGTPSNASTALVEAFDTRAADIRAALVSSSSSISLAQLVDFDWKASIVMSSDKLASIRQPVLVLNLRLRNPDGTLREVVFETSKEGLQSLLTSLDAANKAKLTLSS</sequence>
<proteinExistence type="predicted"/>
<dbReference type="EMBL" id="KE346362">
    <property type="protein sequence ID" value="KJE90807.1"/>
    <property type="molecule type" value="Genomic_DNA"/>
</dbReference>
<dbReference type="InterPro" id="IPR047155">
    <property type="entry name" value="COMMD4/6/7/8"/>
</dbReference>
<name>A0A0D2VL35_CAPO3</name>
<organism evidence="2 3">
    <name type="scientific">Capsaspora owczarzaki (strain ATCC 30864)</name>
    <dbReference type="NCBI Taxonomy" id="595528"/>
    <lineage>
        <taxon>Eukaryota</taxon>
        <taxon>Filasterea</taxon>
        <taxon>Capsaspora</taxon>
    </lineage>
</organism>
<dbReference type="PhylomeDB" id="A0A0D2VL35"/>
<evidence type="ECO:0000313" key="3">
    <source>
        <dbReference type="Proteomes" id="UP000008743"/>
    </source>
</evidence>
<evidence type="ECO:0000259" key="1">
    <source>
        <dbReference type="PROSITE" id="PS51269"/>
    </source>
</evidence>
<accession>A0A0D2VL35</accession>
<evidence type="ECO:0000313" key="2">
    <source>
        <dbReference type="EMBL" id="KJE90807.1"/>
    </source>
</evidence>
<feature type="domain" description="COMM" evidence="1">
    <location>
        <begin position="116"/>
        <end position="184"/>
    </location>
</feature>
<dbReference type="InterPro" id="IPR055184">
    <property type="entry name" value="COMMD8_HN"/>
</dbReference>
<keyword evidence="3" id="KW-1185">Reference proteome</keyword>
<dbReference type="PROSITE" id="PS51269">
    <property type="entry name" value="COMM"/>
    <property type="match status" value="1"/>
</dbReference>
<dbReference type="RefSeq" id="XP_004348803.1">
    <property type="nucleotide sequence ID" value="XM_004348753.2"/>
</dbReference>
<dbReference type="OMA" id="WKASIVM"/>
<dbReference type="AlphaFoldDB" id="A0A0D2VL35"/>
<dbReference type="PANTHER" id="PTHR16231">
    <property type="entry name" value="COMM DOMAIN-CONTAINING PROTEIN 4-8 FAMILY MEMBER"/>
    <property type="match status" value="1"/>
</dbReference>
<dbReference type="STRING" id="595528.A0A0D2VL35"/>
<dbReference type="Pfam" id="PF07258">
    <property type="entry name" value="COMM_domain"/>
    <property type="match status" value="1"/>
</dbReference>
<dbReference type="Pfam" id="PF22838">
    <property type="entry name" value="COMMD8_HN"/>
    <property type="match status" value="1"/>
</dbReference>
<dbReference type="InterPro" id="IPR017920">
    <property type="entry name" value="COMM"/>
</dbReference>
<dbReference type="OrthoDB" id="17646at2759"/>
<dbReference type="eggNOG" id="ENOG502S00F">
    <property type="taxonomic scope" value="Eukaryota"/>
</dbReference>